<dbReference type="EMBL" id="JAEPRC010000147">
    <property type="protein sequence ID" value="KAG2206591.1"/>
    <property type="molecule type" value="Genomic_DNA"/>
</dbReference>
<comment type="subcellular location">
    <subcellularLocation>
        <location evidence="1">Cytoplasm</location>
    </subcellularLocation>
</comment>
<feature type="domain" description="MIF4G" evidence="5">
    <location>
        <begin position="733"/>
        <end position="941"/>
    </location>
</feature>
<feature type="compositionally biased region" description="Polar residues" evidence="4">
    <location>
        <begin position="389"/>
        <end position="401"/>
    </location>
</feature>
<dbReference type="Pfam" id="PF04050">
    <property type="entry name" value="Upf2"/>
    <property type="match status" value="1"/>
</dbReference>
<feature type="region of interest" description="Disordered" evidence="4">
    <location>
        <begin position="1009"/>
        <end position="1028"/>
    </location>
</feature>
<dbReference type="PANTHER" id="PTHR12839:SF7">
    <property type="entry name" value="REGULATOR OF NONSENSE TRANSCRIPTS 2"/>
    <property type="match status" value="1"/>
</dbReference>
<dbReference type="AlphaFoldDB" id="A0A8H7R8N6"/>
<reference evidence="6" key="1">
    <citation type="submission" date="2020-12" db="EMBL/GenBank/DDBJ databases">
        <title>Metabolic potential, ecology and presence of endohyphal bacteria is reflected in genomic diversity of Mucoromycotina.</title>
        <authorList>
            <person name="Muszewska A."/>
            <person name="Okrasinska A."/>
            <person name="Steczkiewicz K."/>
            <person name="Drgas O."/>
            <person name="Orlowska M."/>
            <person name="Perlinska-Lenart U."/>
            <person name="Aleksandrzak-Piekarczyk T."/>
            <person name="Szatraj K."/>
            <person name="Zielenkiewicz U."/>
            <person name="Pilsyk S."/>
            <person name="Malc E."/>
            <person name="Mieczkowski P."/>
            <person name="Kruszewska J.S."/>
            <person name="Biernat P."/>
            <person name="Pawlowska J."/>
        </authorList>
    </citation>
    <scope>NUCLEOTIDE SEQUENCE</scope>
    <source>
        <strain evidence="6">CBS 226.32</strain>
    </source>
</reference>
<dbReference type="FunFam" id="1.25.40.180:FF:000037">
    <property type="entry name" value="Nonsense-mediated mRNA decay factor (Upf2)"/>
    <property type="match status" value="1"/>
</dbReference>
<feature type="region of interest" description="Disordered" evidence="4">
    <location>
        <begin position="381"/>
        <end position="413"/>
    </location>
</feature>
<dbReference type="GO" id="GO:0000184">
    <property type="term" value="P:nuclear-transcribed mRNA catabolic process, nonsense-mediated decay"/>
    <property type="evidence" value="ECO:0007669"/>
    <property type="project" value="InterPro"/>
</dbReference>
<dbReference type="GO" id="GO:0035145">
    <property type="term" value="C:exon-exon junction complex"/>
    <property type="evidence" value="ECO:0007669"/>
    <property type="project" value="TreeGrafter"/>
</dbReference>
<proteinExistence type="predicted"/>
<dbReference type="InterPro" id="IPR039762">
    <property type="entry name" value="Nmd2/UPF2"/>
</dbReference>
<evidence type="ECO:0000313" key="7">
    <source>
        <dbReference type="Proteomes" id="UP000650833"/>
    </source>
</evidence>
<dbReference type="InterPro" id="IPR016024">
    <property type="entry name" value="ARM-type_fold"/>
</dbReference>
<feature type="compositionally biased region" description="Gly residues" evidence="4">
    <location>
        <begin position="1179"/>
        <end position="1199"/>
    </location>
</feature>
<feature type="region of interest" description="Disordered" evidence="4">
    <location>
        <begin position="1177"/>
        <end position="1199"/>
    </location>
</feature>
<dbReference type="GO" id="GO:0005737">
    <property type="term" value="C:cytoplasm"/>
    <property type="evidence" value="ECO:0007669"/>
    <property type="project" value="UniProtKB-SubCell"/>
</dbReference>
<sequence>MQWTKVKRSFDVLINSPGKEEKEASLSYLTFGLNSKLMFNIETPKNLDSNIKKNTTFIKKCKTSLGTDMRTQLLNDINKLSLEKYISEIVGSVMEGLLKCKTSVDIAAGVEVISALHQRFPDTFTLLLTYQLAKALQVPSKQYLATLSAEQKEKEESARIIKQRTYLRIVCELWLVNVLRYVEDGIATLSSVNVGGIETSHRDAVAGLIGDSQQLKSQQSPTKNSGNHVKEPFIYKVLKEMLSNDNEHINLPLVASFLKNFGSSVLNIVPRKQRVAAAAVEDKEGTENQQQLVDTESVITPDTHALLTNLFLSYYKSVCVHLTKMHKVIQKMERHNNEVLFARGELSEESKQRQEKASKAYEKLLNHTQTLSDALDIDMPDLPTDETASKQSIVSANTGNMFNDGKENTGNGIWEDEDARKFYEDLPDLRILVPDVFLDSQQASAAKSDDNDVATKEQDETADSSNTSLPNLNEQEEDDEEDVEVEEEQQVDEGEEEGDDNNLVDEALEAAVDEDGDDANKPSTQNVQLDSLFARLPTCGNRDLIDSVAVDFCYMNNKNARKRLVKTLLGVQRQRVDLLPYYSRLIATLNTYFPDVGEMVLTALTYEFKGLQRRKAHNLLETRIKNIRYLSELTKFRVAPAHTIFHSFKVALDDFTNHNIDIVCNLLETCGRFLLKSPETGARTSGMLETVMRKKTVQHLDSRYATMVENAYYQANPPDKSAIKVKERSTMEMYIRKLIHEELCKKSLDKVLKQLRKLHWEDASIRIIMSKIFQKIWKVKFGNIHLMAILASGINRYHTDFGVQIVDGVIEEIRIGLEQNIFKHNQRRIAVAKYLGELYNYRMIESPLIFDTLYSIVTFGHEFGRPARERYCSIDAPNDFFRIRLCCTLLDTCGMCFDRGSSKKKLDNFLTFFQMYVLSKNKPPMDVDFMITDTLEMLRPQLQVLNSYEEANEAVDRMLLEQLKTVQSTTDGKALLEDGFEESELSDSSMSGGEDDEDDLLPEDRQQEDEDIDINNINNQDEDDQDVVVLKNKKEQLSREEEEEFEREFTKMMSDSIDSRKFEKKAAMLDVPIPMNLRGSQDRRTIAQGTNKPETGKMAFTLLTKKGNRQQTKIMEVPSDSVLAVSTRSKQEAEREEQQQLKQLVLNYEEREEAAARQAAVEERARLRGQLRGKKVLQMGGGGAGHSYAAGGGSTSSGW</sequence>
<dbReference type="Gene3D" id="1.25.40.180">
    <property type="match status" value="3"/>
</dbReference>
<dbReference type="PANTHER" id="PTHR12839">
    <property type="entry name" value="NONSENSE-MEDIATED MRNA DECAY PROTEIN 2 UP-FRAMESHIFT SUPPRESSOR 2"/>
    <property type="match status" value="1"/>
</dbReference>
<feature type="region of interest" description="Disordered" evidence="4">
    <location>
        <begin position="443"/>
        <end position="503"/>
    </location>
</feature>
<protein>
    <recommendedName>
        <fullName evidence="5">MIF4G domain-containing protein</fullName>
    </recommendedName>
</protein>
<dbReference type="Gene3D" id="4.10.80.160">
    <property type="match status" value="1"/>
</dbReference>
<feature type="region of interest" description="Disordered" evidence="4">
    <location>
        <begin position="976"/>
        <end position="1001"/>
    </location>
</feature>
<dbReference type="Pfam" id="PF02854">
    <property type="entry name" value="MIF4G"/>
    <property type="match status" value="2"/>
</dbReference>
<dbReference type="InterPro" id="IPR007193">
    <property type="entry name" value="Upf2/Nmd2_C"/>
</dbReference>
<dbReference type="GO" id="GO:0003723">
    <property type="term" value="F:RNA binding"/>
    <property type="evidence" value="ECO:0007669"/>
    <property type="project" value="InterPro"/>
</dbReference>
<keyword evidence="2" id="KW-0963">Cytoplasm</keyword>
<feature type="compositionally biased region" description="Basic and acidic residues" evidence="4">
    <location>
        <begin position="447"/>
        <end position="459"/>
    </location>
</feature>
<evidence type="ECO:0000256" key="2">
    <source>
        <dbReference type="ARBA" id="ARBA00022490"/>
    </source>
</evidence>
<dbReference type="OrthoDB" id="27832at2759"/>
<evidence type="ECO:0000256" key="3">
    <source>
        <dbReference type="SAM" id="Coils"/>
    </source>
</evidence>
<gene>
    <name evidence="6" type="ORF">INT46_002846</name>
</gene>
<name>A0A8H7R8N6_9FUNG</name>
<feature type="domain" description="MIF4G" evidence="5">
    <location>
        <begin position="529"/>
        <end position="718"/>
    </location>
</feature>
<accession>A0A8H7R8N6</accession>
<keyword evidence="3" id="KW-0175">Coiled coil</keyword>
<feature type="coiled-coil region" evidence="3">
    <location>
        <begin position="1131"/>
        <end position="1158"/>
    </location>
</feature>
<evidence type="ECO:0000256" key="4">
    <source>
        <dbReference type="SAM" id="MobiDB-lite"/>
    </source>
</evidence>
<dbReference type="Proteomes" id="UP000650833">
    <property type="component" value="Unassembled WGS sequence"/>
</dbReference>
<evidence type="ECO:0000259" key="5">
    <source>
        <dbReference type="SMART" id="SM00543"/>
    </source>
</evidence>
<organism evidence="6 7">
    <name type="scientific">Mucor plumbeus</name>
    <dbReference type="NCBI Taxonomy" id="97098"/>
    <lineage>
        <taxon>Eukaryota</taxon>
        <taxon>Fungi</taxon>
        <taxon>Fungi incertae sedis</taxon>
        <taxon>Mucoromycota</taxon>
        <taxon>Mucoromycotina</taxon>
        <taxon>Mucoromycetes</taxon>
        <taxon>Mucorales</taxon>
        <taxon>Mucorineae</taxon>
        <taxon>Mucoraceae</taxon>
        <taxon>Mucor</taxon>
    </lineage>
</organism>
<dbReference type="SUPFAM" id="SSF48371">
    <property type="entry name" value="ARM repeat"/>
    <property type="match status" value="2"/>
</dbReference>
<dbReference type="InterPro" id="IPR003890">
    <property type="entry name" value="MIF4G-like_typ-3"/>
</dbReference>
<dbReference type="SMART" id="SM00543">
    <property type="entry name" value="MIF4G"/>
    <property type="match status" value="2"/>
</dbReference>
<keyword evidence="7" id="KW-1185">Reference proteome</keyword>
<comment type="caution">
    <text evidence="6">The sequence shown here is derived from an EMBL/GenBank/DDBJ whole genome shotgun (WGS) entry which is preliminary data.</text>
</comment>
<evidence type="ECO:0000256" key="1">
    <source>
        <dbReference type="ARBA" id="ARBA00004496"/>
    </source>
</evidence>
<feature type="compositionally biased region" description="Acidic residues" evidence="4">
    <location>
        <begin position="474"/>
        <end position="503"/>
    </location>
</feature>
<evidence type="ECO:0000313" key="6">
    <source>
        <dbReference type="EMBL" id="KAG2206591.1"/>
    </source>
</evidence>